<dbReference type="GeneID" id="39751056"/>
<dbReference type="KEGG" id="ans:ArsFIN_52070"/>
<dbReference type="Proteomes" id="UP000295134">
    <property type="component" value="Plasmid pArsFIN8"/>
</dbReference>
<accession>A0A4P7L2H1</accession>
<dbReference type="EMBL" id="CP123526">
    <property type="protein sequence ID" value="WGM08366.1"/>
    <property type="molecule type" value="Genomic_DNA"/>
</dbReference>
<proteinExistence type="predicted"/>
<sequence>MRIKESDGESIDVFAIYWINNKSLCLGLPKGYGGLSVYELSEVDLIESSLNGKLVYFQNDGAGSGVYHWALIEESLLDDLLELDEIAYKRFLDILKSEGQLDDDFY</sequence>
<keyword evidence="1" id="KW-0614">Plasmid</keyword>
<geneLocation type="plasmid" evidence="2 4">
    <name>paNv_CAN3</name>
</geneLocation>
<reference evidence="2" key="2">
    <citation type="submission" date="2023-04" db="EMBL/GenBank/DDBJ databases">
        <title>Genome dynamics across the evolutionary transition to endosymbiosis.</title>
        <authorList>
            <person name="Siozios S."/>
            <person name="Nadal-Jimenez P."/>
            <person name="Azagi T."/>
            <person name="Sprong H."/>
            <person name="Frost C.L."/>
            <person name="Parratt S.R."/>
            <person name="Taylor G."/>
            <person name="Brettell L."/>
            <person name="Lew K.C."/>
            <person name="Croft L."/>
            <person name="King K.C."/>
            <person name="Brockhurst M.A."/>
            <person name="Hypsa V."/>
            <person name="Novakova E."/>
            <person name="Darby A.C."/>
            <person name="Hurst G.D.D."/>
        </authorList>
    </citation>
    <scope>NUCLEOTIDE SEQUENCE</scope>
    <source>
        <strain evidence="2">ANv_CAN</strain>
        <plasmid evidence="2">paNv_CAN3</plasmid>
    </source>
</reference>
<geneLocation type="plasmid" evidence="1">
    <name>pArsFIN8</name>
</geneLocation>
<evidence type="ECO:0000313" key="4">
    <source>
        <dbReference type="Proteomes" id="UP001177592"/>
    </source>
</evidence>
<gene>
    <name evidence="1" type="ORF">ArsFIN_52070</name>
    <name evidence="2" type="ORF">QE258_23310</name>
</gene>
<dbReference type="EMBL" id="CP038620">
    <property type="protein sequence ID" value="QBY46596.1"/>
    <property type="molecule type" value="Genomic_DNA"/>
</dbReference>
<dbReference type="AlphaFoldDB" id="A0A4P7L2H1"/>
<dbReference type="Proteomes" id="UP001177592">
    <property type="component" value="Plasmid paNv_CAN3"/>
</dbReference>
<dbReference type="RefSeq" id="WP_026824070.1">
    <property type="nucleotide sequence ID" value="NZ_CP038620.1"/>
</dbReference>
<geneLocation type="plasmid" evidence="3">
    <name>parsfin8</name>
</geneLocation>
<evidence type="ECO:0000313" key="1">
    <source>
        <dbReference type="EMBL" id="QBY46596.1"/>
    </source>
</evidence>
<reference evidence="1 3" key="1">
    <citation type="submission" date="2019-03" db="EMBL/GenBank/DDBJ databases">
        <title>Long-read sequencing reveals hyperdense prophage content in a complex bacterial symbiont genome.</title>
        <authorList>
            <person name="Frost C.L."/>
            <person name="Siozios S."/>
            <person name="Nadal-Jimenez P."/>
            <person name="Brockhurst M.A."/>
            <person name="King K.C."/>
            <person name="Darby A.C."/>
            <person name="Hurst G.D.D."/>
        </authorList>
    </citation>
    <scope>NUCLEOTIDE SEQUENCE [LARGE SCALE GENOMIC DNA]</scope>
    <source>
        <strain evidence="1 3">FIN</strain>
        <plasmid evidence="3">parsfin8</plasmid>
        <plasmid evidence="1">pArsFIN8</plasmid>
    </source>
</reference>
<keyword evidence="4" id="KW-1185">Reference proteome</keyword>
<evidence type="ECO:0000313" key="2">
    <source>
        <dbReference type="EMBL" id="WGM08366.1"/>
    </source>
</evidence>
<organism evidence="1 3">
    <name type="scientific">Arsenophonus nasoniae</name>
    <name type="common">son-killer infecting Nasonia vitripennis</name>
    <dbReference type="NCBI Taxonomy" id="638"/>
    <lineage>
        <taxon>Bacteria</taxon>
        <taxon>Pseudomonadati</taxon>
        <taxon>Pseudomonadota</taxon>
        <taxon>Gammaproteobacteria</taxon>
        <taxon>Enterobacterales</taxon>
        <taxon>Morganellaceae</taxon>
        <taxon>Arsenophonus</taxon>
    </lineage>
</organism>
<evidence type="ECO:0000313" key="3">
    <source>
        <dbReference type="Proteomes" id="UP000295134"/>
    </source>
</evidence>
<name>A0A4P7L2H1_9GAMM</name>
<protein>
    <submittedName>
        <fullName evidence="1">Uncharacterized protein</fullName>
    </submittedName>
</protein>